<dbReference type="Gene3D" id="3.40.50.1000">
    <property type="entry name" value="HAD superfamily/HAD-like"/>
    <property type="match status" value="1"/>
</dbReference>
<dbReference type="InterPro" id="IPR041492">
    <property type="entry name" value="HAD_2"/>
</dbReference>
<protein>
    <submittedName>
        <fullName evidence="1">HAD family phosphatase</fullName>
    </submittedName>
</protein>
<dbReference type="InterPro" id="IPR036412">
    <property type="entry name" value="HAD-like_sf"/>
</dbReference>
<dbReference type="AlphaFoldDB" id="A0A7M2X3Y4"/>
<evidence type="ECO:0000313" key="1">
    <source>
        <dbReference type="EMBL" id="QOV92433.1"/>
    </source>
</evidence>
<dbReference type="InterPro" id="IPR006439">
    <property type="entry name" value="HAD-SF_hydro_IA"/>
</dbReference>
<evidence type="ECO:0000313" key="2">
    <source>
        <dbReference type="Proteomes" id="UP000593765"/>
    </source>
</evidence>
<dbReference type="SFLD" id="SFLDG01129">
    <property type="entry name" value="C1.5:_HAD__Beta-PGM__Phosphata"/>
    <property type="match status" value="1"/>
</dbReference>
<dbReference type="SFLD" id="SFLDG01135">
    <property type="entry name" value="C1.5.6:_HAD__Beta-PGM__Phospha"/>
    <property type="match status" value="1"/>
</dbReference>
<dbReference type="Pfam" id="PF13419">
    <property type="entry name" value="HAD_2"/>
    <property type="match status" value="1"/>
</dbReference>
<dbReference type="KEGG" id="hbs:IPV69_15020"/>
<dbReference type="InterPro" id="IPR023198">
    <property type="entry name" value="PGP-like_dom2"/>
</dbReference>
<sequence>MQAVIFDMDGLMIDSERVYWQAGREVANRYGKTVKDATLGRMMGRSPIDSMTVFATETDIAVDPLALLAERDARVYEILRAEATPMPGLFETLDRLSDVYTLAIATSAKRYFVDVIDARLNFVRYFKAVQTSEGVVNGKPAPEIYHKAMKQIGMQPEHCVVLEDSSNGARAGKSSGAYTIAVPSEHTRDQDFSFVDYIAKDLTDAAAKIMAIGSPLP</sequence>
<gene>
    <name evidence="1" type="ORF">IPV69_15020</name>
</gene>
<dbReference type="NCBIfam" id="TIGR01509">
    <property type="entry name" value="HAD-SF-IA-v3"/>
    <property type="match status" value="1"/>
</dbReference>
<dbReference type="EMBL" id="CP063458">
    <property type="protein sequence ID" value="QOV92433.1"/>
    <property type="molecule type" value="Genomic_DNA"/>
</dbReference>
<proteinExistence type="predicted"/>
<dbReference type="InterPro" id="IPR023214">
    <property type="entry name" value="HAD_sf"/>
</dbReference>
<name>A0A7M2X3Y4_9BACT</name>
<dbReference type="SUPFAM" id="SSF56784">
    <property type="entry name" value="HAD-like"/>
    <property type="match status" value="1"/>
</dbReference>
<keyword evidence="2" id="KW-1185">Reference proteome</keyword>
<reference evidence="1 2" key="1">
    <citation type="submission" date="2020-10" db="EMBL/GenBank/DDBJ databases">
        <title>Wide distribution of Phycisphaera-like planctomycetes from WD2101 soil group in peatlands and genome analysis of the first cultivated representative.</title>
        <authorList>
            <person name="Dedysh S.N."/>
            <person name="Beletsky A.V."/>
            <person name="Ivanova A."/>
            <person name="Kulichevskaya I.S."/>
            <person name="Suzina N.E."/>
            <person name="Philippov D.A."/>
            <person name="Rakitin A.L."/>
            <person name="Mardanov A.V."/>
            <person name="Ravin N.V."/>
        </authorList>
    </citation>
    <scope>NUCLEOTIDE SEQUENCE [LARGE SCALE GENOMIC DNA]</scope>
    <source>
        <strain evidence="1 2">M1803</strain>
    </source>
</reference>
<organism evidence="1 2">
    <name type="scientific">Humisphaera borealis</name>
    <dbReference type="NCBI Taxonomy" id="2807512"/>
    <lineage>
        <taxon>Bacteria</taxon>
        <taxon>Pseudomonadati</taxon>
        <taxon>Planctomycetota</taxon>
        <taxon>Phycisphaerae</taxon>
        <taxon>Tepidisphaerales</taxon>
        <taxon>Tepidisphaeraceae</taxon>
        <taxon>Humisphaera</taxon>
    </lineage>
</organism>
<dbReference type="Proteomes" id="UP000593765">
    <property type="component" value="Chromosome"/>
</dbReference>
<accession>A0A7M2X3Y4</accession>
<dbReference type="Gene3D" id="1.10.150.240">
    <property type="entry name" value="Putative phosphatase, domain 2"/>
    <property type="match status" value="1"/>
</dbReference>
<dbReference type="PANTHER" id="PTHR18901:SF38">
    <property type="entry name" value="PSEUDOURIDINE-5'-PHOSPHATASE"/>
    <property type="match status" value="1"/>
</dbReference>
<dbReference type="SFLD" id="SFLDS00003">
    <property type="entry name" value="Haloacid_Dehalogenase"/>
    <property type="match status" value="1"/>
</dbReference>
<dbReference type="PANTHER" id="PTHR18901">
    <property type="entry name" value="2-DEOXYGLUCOSE-6-PHOSPHATE PHOSPHATASE 2"/>
    <property type="match status" value="1"/>
</dbReference>